<dbReference type="OrthoDB" id="413581at2759"/>
<comment type="caution">
    <text evidence="3">Lacks conserved residue(s) required for the propagation of feature annotation.</text>
</comment>
<dbReference type="GeneID" id="16070927"/>
<dbReference type="SMART" id="SM00208">
    <property type="entry name" value="TNFR"/>
    <property type="match status" value="6"/>
</dbReference>
<dbReference type="PANTHER" id="PTHR15127:SF32">
    <property type="entry name" value="HEAVYWEIGHT, ISOFORM A"/>
    <property type="match status" value="1"/>
</dbReference>
<proteinExistence type="predicted"/>
<gene>
    <name evidence="8" type="ORF">PTSG_08578</name>
</gene>
<dbReference type="STRING" id="946362.F2UK33"/>
<feature type="domain" description="HYR" evidence="7">
    <location>
        <begin position="342"/>
        <end position="431"/>
    </location>
</feature>
<dbReference type="eggNOG" id="ENOG502SFG4">
    <property type="taxonomic scope" value="Eukaryota"/>
</dbReference>
<organism evidence="9">
    <name type="scientific">Salpingoeca rosetta (strain ATCC 50818 / BSB-021)</name>
    <dbReference type="NCBI Taxonomy" id="946362"/>
    <lineage>
        <taxon>Eukaryota</taxon>
        <taxon>Choanoflagellata</taxon>
        <taxon>Craspedida</taxon>
        <taxon>Salpingoecidae</taxon>
        <taxon>Salpingoeca</taxon>
    </lineage>
</organism>
<dbReference type="KEGG" id="sre:PTSG_08578"/>
<keyword evidence="9" id="KW-1185">Reference proteome</keyword>
<protein>
    <recommendedName>
        <fullName evidence="10">HYR domain-containing protein</fullName>
    </recommendedName>
</protein>
<keyword evidence="2" id="KW-0727">SH2 domain</keyword>
<accession>F2UK33</accession>
<dbReference type="InParanoid" id="F2UK33"/>
<dbReference type="Gene3D" id="2.10.50.10">
    <property type="entry name" value="Tumor Necrosis Factor Receptor, subunit A, domain 2"/>
    <property type="match status" value="5"/>
</dbReference>
<feature type="compositionally biased region" description="Gly residues" evidence="4">
    <location>
        <begin position="1419"/>
        <end position="1429"/>
    </location>
</feature>
<dbReference type="PROSITE" id="PS00652">
    <property type="entry name" value="TNFR_NGFR_1"/>
    <property type="match status" value="1"/>
</dbReference>
<dbReference type="Pfam" id="PF00020">
    <property type="entry name" value="TNFR_c6"/>
    <property type="match status" value="1"/>
</dbReference>
<feature type="domain" description="TNFR-Cys" evidence="6">
    <location>
        <begin position="302"/>
        <end position="341"/>
    </location>
</feature>
<feature type="repeat" description="TNFR-Cys" evidence="3">
    <location>
        <begin position="302"/>
        <end position="341"/>
    </location>
</feature>
<evidence type="ECO:0000256" key="3">
    <source>
        <dbReference type="PROSITE-ProRule" id="PRU00206"/>
    </source>
</evidence>
<dbReference type="Pfam" id="PF16403">
    <property type="entry name" value="Bact_surface_Ig-like"/>
    <property type="match status" value="2"/>
</dbReference>
<feature type="disulfide bond" evidence="3">
    <location>
        <begin position="320"/>
        <end position="333"/>
    </location>
</feature>
<keyword evidence="1" id="KW-0677">Repeat</keyword>
<feature type="region of interest" description="Disordered" evidence="4">
    <location>
        <begin position="982"/>
        <end position="1010"/>
    </location>
</feature>
<evidence type="ECO:0000259" key="7">
    <source>
        <dbReference type="PROSITE" id="PS50825"/>
    </source>
</evidence>
<dbReference type="SMART" id="SM01411">
    <property type="entry name" value="Ephrin_rec_like"/>
    <property type="match status" value="5"/>
</dbReference>
<dbReference type="InterPro" id="IPR032179">
    <property type="entry name" value="Cry22Aa_Ig-like"/>
</dbReference>
<feature type="transmembrane region" description="Helical" evidence="5">
    <location>
        <begin position="1267"/>
        <end position="1291"/>
    </location>
</feature>
<keyword evidence="3" id="KW-1015">Disulfide bond</keyword>
<keyword evidence="5" id="KW-1133">Transmembrane helix</keyword>
<dbReference type="PANTHER" id="PTHR15127">
    <property type="entry name" value="HEAVYWEIGHT, ISOFORM A"/>
    <property type="match status" value="1"/>
</dbReference>
<dbReference type="InterPro" id="IPR051846">
    <property type="entry name" value="SH2_domain_adapters"/>
</dbReference>
<feature type="compositionally biased region" description="Acidic residues" evidence="4">
    <location>
        <begin position="1397"/>
        <end position="1411"/>
    </location>
</feature>
<name>F2UK33_SALR5</name>
<dbReference type="Proteomes" id="UP000007799">
    <property type="component" value="Unassembled WGS sequence"/>
</dbReference>
<dbReference type="RefSeq" id="XP_004990370.1">
    <property type="nucleotide sequence ID" value="XM_004990313.1"/>
</dbReference>
<dbReference type="CDD" id="cd00185">
    <property type="entry name" value="TNFRSF"/>
    <property type="match status" value="4"/>
</dbReference>
<reference evidence="8" key="1">
    <citation type="submission" date="2009-08" db="EMBL/GenBank/DDBJ databases">
        <title>Annotation of Salpingoeca rosetta.</title>
        <authorList>
            <consortium name="The Broad Institute Genome Sequencing Platform"/>
            <person name="Russ C."/>
            <person name="Cuomo C."/>
            <person name="Burger G."/>
            <person name="Gray M.W."/>
            <person name="Holland P.W.H."/>
            <person name="King N."/>
            <person name="Lang F.B.F."/>
            <person name="Roger A.J."/>
            <person name="Ruiz-Trillo I."/>
            <person name="Young S.K."/>
            <person name="Zeng Q."/>
            <person name="Gargeya S."/>
            <person name="Alvarado L."/>
            <person name="Berlin A."/>
            <person name="Chapman S.B."/>
            <person name="Chen Z."/>
            <person name="Freedman E."/>
            <person name="Gellesch M."/>
            <person name="Goldberg J."/>
            <person name="Griggs A."/>
            <person name="Gujja S."/>
            <person name="Heilman E."/>
            <person name="Heiman D."/>
            <person name="Howarth C."/>
            <person name="Mehta T."/>
            <person name="Neiman D."/>
            <person name="Pearson M."/>
            <person name="Roberts A."/>
            <person name="Saif S."/>
            <person name="Shea T."/>
            <person name="Shenoy N."/>
            <person name="Sisk P."/>
            <person name="Stolte C."/>
            <person name="Sykes S."/>
            <person name="White J."/>
            <person name="Yandava C."/>
            <person name="Haas B."/>
            <person name="Nusbaum C."/>
            <person name="Birren B."/>
        </authorList>
    </citation>
    <scope>NUCLEOTIDE SEQUENCE [LARGE SCALE GENOMIC DNA]</scope>
    <source>
        <strain evidence="8">ATCC 50818</strain>
    </source>
</reference>
<evidence type="ECO:0000256" key="2">
    <source>
        <dbReference type="ARBA" id="ARBA00022999"/>
    </source>
</evidence>
<evidence type="ECO:0000256" key="4">
    <source>
        <dbReference type="SAM" id="MobiDB-lite"/>
    </source>
</evidence>
<evidence type="ECO:0000259" key="6">
    <source>
        <dbReference type="PROSITE" id="PS50050"/>
    </source>
</evidence>
<dbReference type="EMBL" id="GL832978">
    <property type="protein sequence ID" value="EGD77482.1"/>
    <property type="molecule type" value="Genomic_DNA"/>
</dbReference>
<feature type="region of interest" description="Disordered" evidence="4">
    <location>
        <begin position="1395"/>
        <end position="1474"/>
    </location>
</feature>
<dbReference type="Gene3D" id="2.60.40.10">
    <property type="entry name" value="Immunoglobulins"/>
    <property type="match status" value="6"/>
</dbReference>
<dbReference type="InterPro" id="IPR001368">
    <property type="entry name" value="TNFR/NGFR_Cys_rich_reg"/>
</dbReference>
<dbReference type="InterPro" id="IPR003410">
    <property type="entry name" value="HYR_dom"/>
</dbReference>
<keyword evidence="5" id="KW-0472">Membrane</keyword>
<dbReference type="SUPFAM" id="SSF57586">
    <property type="entry name" value="TNF receptor-like"/>
    <property type="match status" value="1"/>
</dbReference>
<dbReference type="GO" id="GO:0001784">
    <property type="term" value="F:phosphotyrosine residue binding"/>
    <property type="evidence" value="ECO:0007669"/>
    <property type="project" value="TreeGrafter"/>
</dbReference>
<keyword evidence="5" id="KW-0812">Transmembrane</keyword>
<dbReference type="PROSITE" id="PS50050">
    <property type="entry name" value="TNFR_NGFR_2"/>
    <property type="match status" value="1"/>
</dbReference>
<evidence type="ECO:0008006" key="10">
    <source>
        <dbReference type="Google" id="ProtNLM"/>
    </source>
</evidence>
<feature type="compositionally biased region" description="Low complexity" evidence="4">
    <location>
        <begin position="1439"/>
        <end position="1455"/>
    </location>
</feature>
<evidence type="ECO:0000256" key="5">
    <source>
        <dbReference type="SAM" id="Phobius"/>
    </source>
</evidence>
<sequence length="1474" mass="155984">MQTTCKTCMNLNAYQPNSGQAGCIEFASCGRGKKFVTGTTTTPSTCVNCDAGTYQDQNGHFDPDCKPCTGNTFTDQPGQQGCSAWSSCNQGQKWAAGSADADATCSSCTPGTYQNEFSHQHTSCKGCGAGTFQSGHGASGCDDWKTCGKGKKWATGTSTTDATCSPCGSFEFQSKSSHQDTSCTSWSTCGPGYEVTIEPTASNDRLCAMCDYGHYQDDTNQMDCKPCDPGQHQDERGQIECKACGAGKYQGSSGQKDCIAYSTCDRGERWISGTKTKDSSCRSCDIGKYQNFLNHQRTSCKTCPDGKYQLNTGRGSCPDCTTCEDGFEEVLPCTPTSDRTCTENDPPTIVLRRPDNNAVITNTYTVEAGLPFEPPIFTATDTAAGTVTKTPPPNLGDIDTSTVRSDQMLTYKATDANMNTATRTITVVVVDTTGPAITFDPAVLQLEAGEEVMRSNFTAGVSIVDRVDGTLGIDLLEYDASDVKVNKLGMYEVVYTLSASDSNNNEAPPTTRTAAVVDTLPPVITIGFGDREVSEHNVVIHEAATEFIFPSQSAFDTFDTAVNGGDVRRNEEPTFHSVVDDGTQFTFTYTATDASGNTATVVYVIEVRDTIAPTITINGEHNITHEAGTEYVDAGATATDLLEDAIGRGVEVVVTNNVLSKPPSVPAVFTVEYDACDKAGNCAKATRSVTVLDRTAPSIKLIGGSPLVVGAGSNFTDIDPGVTLADLYYDNADLTLVIDEGSYLTTPTTAPVSFNVTYTVADPSRNTASVTRTITIIDTTPPDLRVNGNLSVTVGDGVTWVEPGIARAYDNIDGDVRSRVVATTQLEEAGVVVPTMCAYSSAREFVPPLSPCVWSSPRMDAVESRAPSGTVYRINYTVADAASNVAFVERVVRVADPSSPLLRVNGRGVMTLEFSDDRGSFADPGATALDAHDGDLSGDVCVGVSIVTRDASGVVAPGDVDGIGEAAINYVLSLARNASTTIAPPPATSTASTTTMNADTSNSNSSSSTAITTTAAGTTAADMFGLDAAVASAEVGTVYVLQYSVHDRAGNAAVGVQRAVVVVDTTPPEVTLYGAEEVHVPYATRYVEAGYSAQDVHDGNITSQVVVSGADAIDVHVAGTNEVEYAVTDANGNTGVAVRTVVVDGLTRPDGVNTVVRLVLAGTAESIFDGDVQQLERLLEEALNVEFVVVLSVEDGPAVVLRPEQRRVMTTVVQFGVRNATSLAWESNTDAIGTLESRASLDKARIVDVHSANPQMQSASSSSSSSLTVLAGSVAGGLVLAVLLVIAAVVWRRRKRSRAELAMVSNIINATNPTFSPHSEDTAGDEVHAQHKWDAAVYDVSSPQFHHQQQAMGSQGSELSDSEHVYATPSLLPEVPRNPQQRGRVHSVHAWSTGLYDIEEEEEEDDDDEDTVSQPAGRGVSGSGSGRGDVGARRETLFAQRMQAAREQQQRQQAQPTYDVVEAIGAHTEKHSET</sequence>
<dbReference type="InterPro" id="IPR013783">
    <property type="entry name" value="Ig-like_fold"/>
</dbReference>
<evidence type="ECO:0000313" key="9">
    <source>
        <dbReference type="Proteomes" id="UP000007799"/>
    </source>
</evidence>
<dbReference type="PROSITE" id="PS50825">
    <property type="entry name" value="HYR"/>
    <property type="match status" value="1"/>
</dbReference>
<feature type="disulfide bond" evidence="3">
    <location>
        <begin position="323"/>
        <end position="341"/>
    </location>
</feature>
<evidence type="ECO:0000256" key="1">
    <source>
        <dbReference type="ARBA" id="ARBA00022737"/>
    </source>
</evidence>
<evidence type="ECO:0000313" key="8">
    <source>
        <dbReference type="EMBL" id="EGD77482.1"/>
    </source>
</evidence>